<reference evidence="1 2" key="1">
    <citation type="submission" date="2018-04" db="EMBL/GenBank/DDBJ databases">
        <title>Genomic Encyclopedia of Type Strains, Phase IV (KMG-IV): sequencing the most valuable type-strain genomes for metagenomic binning, comparative biology and taxonomic classification.</title>
        <authorList>
            <person name="Goeker M."/>
        </authorList>
    </citation>
    <scope>NUCLEOTIDE SEQUENCE [LARGE SCALE GENOMIC DNA]</scope>
    <source>
        <strain evidence="1 2">DSM 104150</strain>
    </source>
</reference>
<evidence type="ECO:0000313" key="2">
    <source>
        <dbReference type="Proteomes" id="UP000248330"/>
    </source>
</evidence>
<sequence length="120" mass="13527">MTRKPTSPDPRWLPLLPADELAGDRDYTVHTTLRRYKGTAAWHFANLPPELSAQIRSRFGSTARGWGSIRVSVRIGQTQWRTSLFPDRKSGTYLFAVKAEVRKAENLSDGDAITAELQIE</sequence>
<evidence type="ECO:0000313" key="1">
    <source>
        <dbReference type="EMBL" id="PXV70529.1"/>
    </source>
</evidence>
<dbReference type="AlphaFoldDB" id="A0A318EIA0"/>
<dbReference type="EMBL" id="QICN01000002">
    <property type="protein sequence ID" value="PXV70529.1"/>
    <property type="molecule type" value="Genomic_DNA"/>
</dbReference>
<dbReference type="Gene3D" id="2.40.30.100">
    <property type="entry name" value="AF2212/PG0164-like"/>
    <property type="match status" value="1"/>
</dbReference>
<name>A0A318EIA0_9GAMM</name>
<dbReference type="InterPro" id="IPR015018">
    <property type="entry name" value="DUF1905"/>
</dbReference>
<keyword evidence="2" id="KW-1185">Reference proteome</keyword>
<comment type="caution">
    <text evidence="1">The sequence shown here is derived from an EMBL/GenBank/DDBJ whole genome shotgun (WGS) entry which is preliminary data.</text>
</comment>
<dbReference type="InterPro" id="IPR037079">
    <property type="entry name" value="AF2212/PG0164-like_sf"/>
</dbReference>
<proteinExistence type="predicted"/>
<gene>
    <name evidence="1" type="ORF">C8D93_102388</name>
</gene>
<accession>A0A318EIA0</accession>
<dbReference type="SUPFAM" id="SSF141694">
    <property type="entry name" value="AF2212/PG0164-like"/>
    <property type="match status" value="1"/>
</dbReference>
<protein>
    <submittedName>
        <fullName evidence="1">Uncharacterized protein DUF1905</fullName>
    </submittedName>
</protein>
<dbReference type="Pfam" id="PF08922">
    <property type="entry name" value="DUF1905"/>
    <property type="match status" value="1"/>
</dbReference>
<dbReference type="Proteomes" id="UP000248330">
    <property type="component" value="Unassembled WGS sequence"/>
</dbReference>
<dbReference type="OrthoDB" id="9808666at2"/>
<organism evidence="1 2">
    <name type="scientific">Sinimarinibacterium flocculans</name>
    <dbReference type="NCBI Taxonomy" id="985250"/>
    <lineage>
        <taxon>Bacteria</taxon>
        <taxon>Pseudomonadati</taxon>
        <taxon>Pseudomonadota</taxon>
        <taxon>Gammaproteobacteria</taxon>
        <taxon>Nevskiales</taxon>
        <taxon>Nevskiaceae</taxon>
        <taxon>Sinimarinibacterium</taxon>
    </lineage>
</organism>
<dbReference type="RefSeq" id="WP_110264183.1">
    <property type="nucleotide sequence ID" value="NZ_CAWNXA010000002.1"/>
</dbReference>